<keyword evidence="2" id="KW-1185">Reference proteome</keyword>
<dbReference type="EMBL" id="QEAP01000556">
    <property type="protein sequence ID" value="TPX64248.1"/>
    <property type="molecule type" value="Genomic_DNA"/>
</dbReference>
<reference evidence="1 2" key="1">
    <citation type="journal article" date="2019" name="Sci. Rep.">
        <title>Comparative genomics of chytrid fungi reveal insights into the obligate biotrophic and pathogenic lifestyle of Synchytrium endobioticum.</title>
        <authorList>
            <person name="van de Vossenberg B.T.L.H."/>
            <person name="Warris S."/>
            <person name="Nguyen H.D.T."/>
            <person name="van Gent-Pelzer M.P.E."/>
            <person name="Joly D.L."/>
            <person name="van de Geest H.C."/>
            <person name="Bonants P.J.M."/>
            <person name="Smith D.S."/>
            <person name="Levesque C.A."/>
            <person name="van der Lee T.A.J."/>
        </authorList>
    </citation>
    <scope>NUCLEOTIDE SEQUENCE [LARGE SCALE GENOMIC DNA]</scope>
    <source>
        <strain evidence="1 2">CBS 675.73</strain>
    </source>
</reference>
<accession>A0A507EM07</accession>
<name>A0A507EM07_9FUNG</name>
<proteinExistence type="predicted"/>
<gene>
    <name evidence="1" type="ORF">CcCBS67573_g08460</name>
</gene>
<dbReference type="Proteomes" id="UP000320333">
    <property type="component" value="Unassembled WGS sequence"/>
</dbReference>
<protein>
    <submittedName>
        <fullName evidence="1">Uncharacterized protein</fullName>
    </submittedName>
</protein>
<evidence type="ECO:0000313" key="2">
    <source>
        <dbReference type="Proteomes" id="UP000320333"/>
    </source>
</evidence>
<comment type="caution">
    <text evidence="1">The sequence shown here is derived from an EMBL/GenBank/DDBJ whole genome shotgun (WGS) entry which is preliminary data.</text>
</comment>
<sequence>MNTRLHLRSKGLLGC</sequence>
<organism evidence="1 2">
    <name type="scientific">Chytriomyces confervae</name>
    <dbReference type="NCBI Taxonomy" id="246404"/>
    <lineage>
        <taxon>Eukaryota</taxon>
        <taxon>Fungi</taxon>
        <taxon>Fungi incertae sedis</taxon>
        <taxon>Chytridiomycota</taxon>
        <taxon>Chytridiomycota incertae sedis</taxon>
        <taxon>Chytridiomycetes</taxon>
        <taxon>Chytridiales</taxon>
        <taxon>Chytriomycetaceae</taxon>
        <taxon>Chytriomyces</taxon>
    </lineage>
</organism>
<evidence type="ECO:0000313" key="1">
    <source>
        <dbReference type="EMBL" id="TPX64248.1"/>
    </source>
</evidence>